<reference evidence="2" key="1">
    <citation type="journal article" date="2021" name="Nat. Commun.">
        <title>Genetic determinants of endophytism in the Arabidopsis root mycobiome.</title>
        <authorList>
            <person name="Mesny F."/>
            <person name="Miyauchi S."/>
            <person name="Thiergart T."/>
            <person name="Pickel B."/>
            <person name="Atanasova L."/>
            <person name="Karlsson M."/>
            <person name="Huettel B."/>
            <person name="Barry K.W."/>
            <person name="Haridas S."/>
            <person name="Chen C."/>
            <person name="Bauer D."/>
            <person name="Andreopoulos W."/>
            <person name="Pangilinan J."/>
            <person name="LaButti K."/>
            <person name="Riley R."/>
            <person name="Lipzen A."/>
            <person name="Clum A."/>
            <person name="Drula E."/>
            <person name="Henrissat B."/>
            <person name="Kohler A."/>
            <person name="Grigoriev I.V."/>
            <person name="Martin F.M."/>
            <person name="Hacquard S."/>
        </authorList>
    </citation>
    <scope>NUCLEOTIDE SEQUENCE</scope>
    <source>
        <strain evidence="2">MPI-SDFR-AT-0117</strain>
    </source>
</reference>
<evidence type="ECO:0000256" key="1">
    <source>
        <dbReference type="SAM" id="MobiDB-lite"/>
    </source>
</evidence>
<protein>
    <submittedName>
        <fullName evidence="2">Uncharacterized protein</fullName>
    </submittedName>
</protein>
<dbReference type="AlphaFoldDB" id="A0A9P8VBR1"/>
<gene>
    <name evidence="2" type="ORF">F5X68DRAFT_232348</name>
</gene>
<keyword evidence="3" id="KW-1185">Reference proteome</keyword>
<evidence type="ECO:0000313" key="3">
    <source>
        <dbReference type="Proteomes" id="UP000770015"/>
    </source>
</evidence>
<comment type="caution">
    <text evidence="2">The sequence shown here is derived from an EMBL/GenBank/DDBJ whole genome shotgun (WGS) entry which is preliminary data.</text>
</comment>
<name>A0A9P8VBR1_9PEZI</name>
<dbReference type="OrthoDB" id="5119144at2759"/>
<sequence length="131" mass="14292">MAGFTLLFAPTSAVFGRSGYNKDGDEEGQNKGRSGYNKGDDDDEGQNKGRSGYNKGDDDDEGENKGPASPGAAMGLTLLPHAHQPTVVPPTPINGQRPLMAGIWGQAFLRSSFWNFEFVVRRRLCRAWTEE</sequence>
<proteinExistence type="predicted"/>
<organism evidence="2 3">
    <name type="scientific">Plectosphaerella plurivora</name>
    <dbReference type="NCBI Taxonomy" id="936078"/>
    <lineage>
        <taxon>Eukaryota</taxon>
        <taxon>Fungi</taxon>
        <taxon>Dikarya</taxon>
        <taxon>Ascomycota</taxon>
        <taxon>Pezizomycotina</taxon>
        <taxon>Sordariomycetes</taxon>
        <taxon>Hypocreomycetidae</taxon>
        <taxon>Glomerellales</taxon>
        <taxon>Plectosphaerellaceae</taxon>
        <taxon>Plectosphaerella</taxon>
    </lineage>
</organism>
<evidence type="ECO:0000313" key="2">
    <source>
        <dbReference type="EMBL" id="KAH6686184.1"/>
    </source>
</evidence>
<dbReference type="Proteomes" id="UP000770015">
    <property type="component" value="Unassembled WGS sequence"/>
</dbReference>
<accession>A0A9P8VBR1</accession>
<dbReference type="EMBL" id="JAGSXJ010000013">
    <property type="protein sequence ID" value="KAH6686184.1"/>
    <property type="molecule type" value="Genomic_DNA"/>
</dbReference>
<feature type="region of interest" description="Disordered" evidence="1">
    <location>
        <begin position="15"/>
        <end position="75"/>
    </location>
</feature>